<dbReference type="PANTHER" id="PTHR36558">
    <property type="entry name" value="GLR1098 PROTEIN"/>
    <property type="match status" value="1"/>
</dbReference>
<evidence type="ECO:0000313" key="3">
    <source>
        <dbReference type="Proteomes" id="UP001161325"/>
    </source>
</evidence>
<dbReference type="EMBL" id="BRXS01000001">
    <property type="protein sequence ID" value="GLC23693.1"/>
    <property type="molecule type" value="Genomic_DNA"/>
</dbReference>
<dbReference type="Gene3D" id="3.90.1570.10">
    <property type="entry name" value="tt1808, chain A"/>
    <property type="match status" value="1"/>
</dbReference>
<keyword evidence="3" id="KW-1185">Reference proteome</keyword>
<reference evidence="2" key="1">
    <citation type="submission" date="2022-08" db="EMBL/GenBank/DDBJ databases">
        <title>Draft genome sequencing of Roseisolibacter agri AW1220.</title>
        <authorList>
            <person name="Tobiishi Y."/>
            <person name="Tonouchi A."/>
        </authorList>
    </citation>
    <scope>NUCLEOTIDE SEQUENCE</scope>
    <source>
        <strain evidence="2">AW1220</strain>
    </source>
</reference>
<accession>A0AA37QDD9</accession>
<organism evidence="2 3">
    <name type="scientific">Roseisolibacter agri</name>
    <dbReference type="NCBI Taxonomy" id="2014610"/>
    <lineage>
        <taxon>Bacteria</taxon>
        <taxon>Pseudomonadati</taxon>
        <taxon>Gemmatimonadota</taxon>
        <taxon>Gemmatimonadia</taxon>
        <taxon>Gemmatimonadales</taxon>
        <taxon>Gemmatimonadaceae</taxon>
        <taxon>Roseisolibacter</taxon>
    </lineage>
</organism>
<dbReference type="SUPFAM" id="SSF52980">
    <property type="entry name" value="Restriction endonuclease-like"/>
    <property type="match status" value="1"/>
</dbReference>
<dbReference type="Proteomes" id="UP001161325">
    <property type="component" value="Unassembled WGS sequence"/>
</dbReference>
<proteinExistence type="predicted"/>
<dbReference type="InterPro" id="IPR012296">
    <property type="entry name" value="Nuclease_put_TT1808"/>
</dbReference>
<sequence length="201" mass="22931">MRTPEPYITPEEYLRRERAAETRSEYYRGRIYAMSGGSPNHARLVLDLGAALNAQVGRDCEAFITILRLKVLANGLYTYPDVFVQCGPARYDDERRDTLLDATLIAEVLSPSTAAYDRGEKFALYRELESLRTYVLVSQDHPRVEVFERDGERWILHEVSGLDATLDLPTIGASIALRELYARVEWPENPPLRVVREEALV</sequence>
<dbReference type="InterPro" id="IPR011335">
    <property type="entry name" value="Restrct_endonuc-II-like"/>
</dbReference>
<gene>
    <name evidence="2" type="ORF">rosag_02060</name>
</gene>
<dbReference type="RefSeq" id="WP_284348136.1">
    <property type="nucleotide sequence ID" value="NZ_BRXS01000001.1"/>
</dbReference>
<dbReference type="InterPro" id="IPR008538">
    <property type="entry name" value="Uma2"/>
</dbReference>
<evidence type="ECO:0000259" key="1">
    <source>
        <dbReference type="Pfam" id="PF05685"/>
    </source>
</evidence>
<dbReference type="PANTHER" id="PTHR36558:SF1">
    <property type="entry name" value="RESTRICTION ENDONUCLEASE DOMAIN-CONTAINING PROTEIN-RELATED"/>
    <property type="match status" value="1"/>
</dbReference>
<dbReference type="CDD" id="cd06260">
    <property type="entry name" value="DUF820-like"/>
    <property type="match status" value="1"/>
</dbReference>
<comment type="caution">
    <text evidence="2">The sequence shown here is derived from an EMBL/GenBank/DDBJ whole genome shotgun (WGS) entry which is preliminary data.</text>
</comment>
<protein>
    <recommendedName>
        <fullName evidence="1">Putative restriction endonuclease domain-containing protein</fullName>
    </recommendedName>
</protein>
<dbReference type="Pfam" id="PF05685">
    <property type="entry name" value="Uma2"/>
    <property type="match status" value="1"/>
</dbReference>
<feature type="domain" description="Putative restriction endonuclease" evidence="1">
    <location>
        <begin position="10"/>
        <end position="174"/>
    </location>
</feature>
<name>A0AA37QDD9_9BACT</name>
<evidence type="ECO:0000313" key="2">
    <source>
        <dbReference type="EMBL" id="GLC23693.1"/>
    </source>
</evidence>
<dbReference type="AlphaFoldDB" id="A0AA37QDD9"/>